<comment type="caution">
    <text evidence="2">The sequence shown here is derived from an EMBL/GenBank/DDBJ whole genome shotgun (WGS) entry which is preliminary data.</text>
</comment>
<dbReference type="OrthoDB" id="116718at2"/>
<evidence type="ECO:0000313" key="3">
    <source>
        <dbReference type="Proteomes" id="UP000538666"/>
    </source>
</evidence>
<reference evidence="2 3" key="1">
    <citation type="submission" date="2020-08" db="EMBL/GenBank/DDBJ databases">
        <title>Genomic Encyclopedia of Type Strains, Phase IV (KMG-IV): sequencing the most valuable type-strain genomes for metagenomic binning, comparative biology and taxonomic classification.</title>
        <authorList>
            <person name="Goeker M."/>
        </authorList>
    </citation>
    <scope>NUCLEOTIDE SEQUENCE [LARGE SCALE GENOMIC DNA]</scope>
    <source>
        <strain evidence="2 3">DSM 103733</strain>
    </source>
</reference>
<name>A0A841JTE2_9BACT</name>
<dbReference type="AlphaFoldDB" id="A0A841JTE2"/>
<protein>
    <submittedName>
        <fullName evidence="2">Anti-sigma factor RsiW</fullName>
    </submittedName>
</protein>
<keyword evidence="1" id="KW-0472">Membrane</keyword>
<evidence type="ECO:0000256" key="1">
    <source>
        <dbReference type="SAM" id="Phobius"/>
    </source>
</evidence>
<gene>
    <name evidence="2" type="ORF">HNQ77_002628</name>
</gene>
<keyword evidence="1" id="KW-1133">Transmembrane helix</keyword>
<evidence type="ECO:0000313" key="2">
    <source>
        <dbReference type="EMBL" id="MBB6144672.1"/>
    </source>
</evidence>
<feature type="transmembrane region" description="Helical" evidence="1">
    <location>
        <begin position="104"/>
        <end position="123"/>
    </location>
</feature>
<keyword evidence="3" id="KW-1185">Reference proteome</keyword>
<organism evidence="2 3">
    <name type="scientific">Silvibacterium bohemicum</name>
    <dbReference type="NCBI Taxonomy" id="1577686"/>
    <lineage>
        <taxon>Bacteria</taxon>
        <taxon>Pseudomonadati</taxon>
        <taxon>Acidobacteriota</taxon>
        <taxon>Terriglobia</taxon>
        <taxon>Terriglobales</taxon>
        <taxon>Acidobacteriaceae</taxon>
        <taxon>Silvibacterium</taxon>
    </lineage>
</organism>
<keyword evidence="1" id="KW-0812">Transmembrane</keyword>
<dbReference type="Proteomes" id="UP000538666">
    <property type="component" value="Unassembled WGS sequence"/>
</dbReference>
<dbReference type="RefSeq" id="WP_050059743.1">
    <property type="nucleotide sequence ID" value="NZ_JACHEK010000005.1"/>
</dbReference>
<proteinExistence type="predicted"/>
<dbReference type="EMBL" id="JACHEK010000005">
    <property type="protein sequence ID" value="MBB6144672.1"/>
    <property type="molecule type" value="Genomic_DNA"/>
</dbReference>
<accession>A0A841JTE2</accession>
<sequence>MKDHQDYKNTIQLLVDDEIKGQEREDLLSHIESCADCREIWEEERALSQRIRASRPQTQVPAALRERIEKEIADFSKRESNSYSIDSAKAYSKKPSTPTYWKPLAAAAVFCIVVGGMLSFSYWRRQDRAMRFVEAAMADHSKSADDAFLDVSSDSPQVVSSWFSQRVSFPFRMPNAGIASDDRAKYKLVGGRLVNFGGERAALLVFKVGNNRISLLVASDKLAKASGGKVSLSDGLRFHARDIDNLHIATWNNKGLTYALVSSMVMGNGSSCSRCHNASPSATAPSKDMTSSLTAKRAILESSWTIAQ</sequence>